<dbReference type="EMBL" id="LHCI01000088">
    <property type="protein sequence ID" value="KOX91221.1"/>
    <property type="molecule type" value="Genomic_DNA"/>
</dbReference>
<dbReference type="PATRIC" id="fig|271.14.peg.131"/>
<dbReference type="Proteomes" id="UP000037685">
    <property type="component" value="Unassembled WGS sequence"/>
</dbReference>
<organism evidence="1 2">
    <name type="scientific">Thermus aquaticus</name>
    <dbReference type="NCBI Taxonomy" id="271"/>
    <lineage>
        <taxon>Bacteria</taxon>
        <taxon>Thermotogati</taxon>
        <taxon>Deinococcota</taxon>
        <taxon>Deinococci</taxon>
        <taxon>Thermales</taxon>
        <taxon>Thermaceae</taxon>
        <taxon>Thermus</taxon>
    </lineage>
</organism>
<protein>
    <submittedName>
        <fullName evidence="1">Uncharacterized protein</fullName>
    </submittedName>
</protein>
<reference evidence="1 2" key="1">
    <citation type="submission" date="2015-07" db="EMBL/GenBank/DDBJ databases">
        <authorList>
            <person name="Noorani M."/>
        </authorList>
    </citation>
    <scope>NUCLEOTIDE SEQUENCE [LARGE SCALE GENOMIC DNA]</scope>
    <source>
        <strain evidence="2">ATCC 25104 / DSM 625 / JCM 10724 / NBRC 103206 / NCIMB 11243 / YT-1</strain>
    </source>
</reference>
<evidence type="ECO:0000313" key="2">
    <source>
        <dbReference type="Proteomes" id="UP000037685"/>
    </source>
</evidence>
<name>A0A0M9AID2_THEAQ</name>
<accession>A0A0M9AID2</accession>
<proteinExistence type="predicted"/>
<dbReference type="AlphaFoldDB" id="A0A0M9AID2"/>
<gene>
    <name evidence="1" type="ORF">BVI061214_00065</name>
</gene>
<sequence>MGLAQAQSPGYQDQLFALKETGGADWNVSFLAPWATGQFSVSGDTLTFNHPQAQAYGFSAYGFLEDSDTGSPLQVEITLYGGGSASYTVPVVPGLSYRLADPATRSVSFSLNASRGDPARFQNLLVGGFSESALAGLDLSWAQRTGSFTGSSYTLP</sequence>
<evidence type="ECO:0000313" key="1">
    <source>
        <dbReference type="EMBL" id="KOX91221.1"/>
    </source>
</evidence>
<comment type="caution">
    <text evidence="1">The sequence shown here is derived from an EMBL/GenBank/DDBJ whole genome shotgun (WGS) entry which is preliminary data.</text>
</comment>